<name>A0AAD8JLS0_TARER</name>
<dbReference type="Proteomes" id="UP001229421">
    <property type="component" value="Unassembled WGS sequence"/>
</dbReference>
<dbReference type="AlphaFoldDB" id="A0AAD8JLS0"/>
<accession>A0AAD8JLS0</accession>
<evidence type="ECO:0000256" key="2">
    <source>
        <dbReference type="ARBA" id="ARBA00022801"/>
    </source>
</evidence>
<evidence type="ECO:0000259" key="4">
    <source>
        <dbReference type="SMART" id="SM00128"/>
    </source>
</evidence>
<dbReference type="Pfam" id="PF22669">
    <property type="entry name" value="Exo_endo_phos2"/>
    <property type="match status" value="1"/>
</dbReference>
<dbReference type="SUPFAM" id="SSF56219">
    <property type="entry name" value="DNase I-like"/>
    <property type="match status" value="1"/>
</dbReference>
<reference evidence="5" key="1">
    <citation type="journal article" date="2023" name="bioRxiv">
        <title>Improved chromosome-level genome assembly for marigold (Tagetes erecta).</title>
        <authorList>
            <person name="Jiang F."/>
            <person name="Yuan L."/>
            <person name="Wang S."/>
            <person name="Wang H."/>
            <person name="Xu D."/>
            <person name="Wang A."/>
            <person name="Fan W."/>
        </authorList>
    </citation>
    <scope>NUCLEOTIDE SEQUENCE</scope>
    <source>
        <strain evidence="5">WSJ</strain>
        <tissue evidence="5">Leaf</tissue>
    </source>
</reference>
<feature type="compositionally biased region" description="Polar residues" evidence="3">
    <location>
        <begin position="1"/>
        <end position="23"/>
    </location>
</feature>
<dbReference type="GO" id="GO:0046856">
    <property type="term" value="P:phosphatidylinositol dephosphorylation"/>
    <property type="evidence" value="ECO:0007669"/>
    <property type="project" value="InterPro"/>
</dbReference>
<dbReference type="InterPro" id="IPR000300">
    <property type="entry name" value="IPPc"/>
</dbReference>
<dbReference type="Pfam" id="PF05056">
    <property type="entry name" value="DUF674"/>
    <property type="match status" value="2"/>
</dbReference>
<evidence type="ECO:0000313" key="5">
    <source>
        <dbReference type="EMBL" id="KAK1406792.1"/>
    </source>
</evidence>
<dbReference type="InterPro" id="IPR036691">
    <property type="entry name" value="Endo/exonu/phosph_ase_sf"/>
</dbReference>
<evidence type="ECO:0000256" key="3">
    <source>
        <dbReference type="SAM" id="MobiDB-lite"/>
    </source>
</evidence>
<keyword evidence="2" id="KW-0378">Hydrolase</keyword>
<keyword evidence="6" id="KW-1185">Reference proteome</keyword>
<dbReference type="GO" id="GO:0004439">
    <property type="term" value="F:phosphatidylinositol-4,5-bisphosphate 5-phosphatase activity"/>
    <property type="evidence" value="ECO:0007669"/>
    <property type="project" value="TreeGrafter"/>
</dbReference>
<gene>
    <name evidence="5" type="ORF">QVD17_38400</name>
</gene>
<dbReference type="Gene3D" id="3.60.10.10">
    <property type="entry name" value="Endonuclease/exonuclease/phosphatase"/>
    <property type="match status" value="1"/>
</dbReference>
<dbReference type="GO" id="GO:0034485">
    <property type="term" value="F:phosphatidylinositol-3,4,5-trisphosphate 5-phosphatase activity"/>
    <property type="evidence" value="ECO:0007669"/>
    <property type="project" value="TreeGrafter"/>
</dbReference>
<feature type="region of interest" description="Disordered" evidence="3">
    <location>
        <begin position="1"/>
        <end position="27"/>
    </location>
</feature>
<dbReference type="GO" id="GO:0004445">
    <property type="term" value="F:inositol-polyphosphate 5-phosphatase activity"/>
    <property type="evidence" value="ECO:0007669"/>
    <property type="project" value="InterPro"/>
</dbReference>
<dbReference type="PANTHER" id="PTHR45666">
    <property type="entry name" value="TYPE IV INOSITOL POLYPHOSPHATE 5-PHOSPHATASE 9"/>
    <property type="match status" value="1"/>
</dbReference>
<dbReference type="PANTHER" id="PTHR45666:SF63">
    <property type="entry name" value="INOSITOL-POLYPHOSPHATE 5-PHOSPHATASE"/>
    <property type="match status" value="1"/>
</dbReference>
<proteinExistence type="inferred from homology"/>
<comment type="similarity">
    <text evidence="1">Belongs to the inositol polyphosphate 5-phosphatase family.</text>
</comment>
<evidence type="ECO:0000256" key="1">
    <source>
        <dbReference type="ARBA" id="ARBA00010768"/>
    </source>
</evidence>
<feature type="domain" description="Inositol polyphosphate-related phosphatase" evidence="4">
    <location>
        <begin position="242"/>
        <end position="551"/>
    </location>
</feature>
<protein>
    <recommendedName>
        <fullName evidence="4">Inositol polyphosphate-related phosphatase domain-containing protein</fullName>
    </recommendedName>
</protein>
<dbReference type="InterPro" id="IPR007750">
    <property type="entry name" value="DUF674"/>
</dbReference>
<dbReference type="SMART" id="SM00128">
    <property type="entry name" value="IPPc"/>
    <property type="match status" value="1"/>
</dbReference>
<evidence type="ECO:0000313" key="6">
    <source>
        <dbReference type="Proteomes" id="UP001229421"/>
    </source>
</evidence>
<comment type="caution">
    <text evidence="5">The sequence shown here is derived from an EMBL/GenBank/DDBJ whole genome shotgun (WGS) entry which is preliminary data.</text>
</comment>
<dbReference type="InterPro" id="IPR045849">
    <property type="entry name" value="IP5P_plant"/>
</dbReference>
<sequence>MGSNPQNQTGPSPASRSGSQNTPFKKCQLNVKTKTIRGAKADSRRKGRIFSLGTRELARCKNSLPQRDVRKRDTTQEVYVDSLMGSKLPVELKVFVDKKKKKVMFAEAEEEFVDILFSFLTLPFVSNMKNTCFIVTDDLSVIPDMLDTSITLLDFLGVEYIDLLDERIMDFGLEQFSSLHKLSLVTDTPLTNLVLGETKPSSCIETFSTSNLPLALGGTFPRSRRSESQTCSAQLIKSKELKKLRVSAHTWNVGGELPPEDLDISEWLKTDQPADIYVIGFQEMIPLEVGYVIGSEDTRPISIWENIICKTLNNINRVETKSQYVGIVSKQMVGVFITIWVHRSLLKHIHNVDVSIVGVGKKGFIGNKGSVSVSMSIYQTNFCFICSHLAAGEKDTDIAKRNADVKEIYKRTCFNSMSKDALPRSIMDHERIIWLGDLNYRFNLSYEETLDLISNEAWSKLSESDQLKIGGAFDGWTEGVINFPPTYKYEPNSDKYIGEVTKVGRRTPAWCDRILSYGKGIRQLSYERAMIRFSDHRPVSASYLIEVELENY</sequence>
<dbReference type="EMBL" id="JAUHHV010000011">
    <property type="protein sequence ID" value="KAK1406792.1"/>
    <property type="molecule type" value="Genomic_DNA"/>
</dbReference>
<organism evidence="5 6">
    <name type="scientific">Tagetes erecta</name>
    <name type="common">African marigold</name>
    <dbReference type="NCBI Taxonomy" id="13708"/>
    <lineage>
        <taxon>Eukaryota</taxon>
        <taxon>Viridiplantae</taxon>
        <taxon>Streptophyta</taxon>
        <taxon>Embryophyta</taxon>
        <taxon>Tracheophyta</taxon>
        <taxon>Spermatophyta</taxon>
        <taxon>Magnoliopsida</taxon>
        <taxon>eudicotyledons</taxon>
        <taxon>Gunneridae</taxon>
        <taxon>Pentapetalae</taxon>
        <taxon>asterids</taxon>
        <taxon>campanulids</taxon>
        <taxon>Asterales</taxon>
        <taxon>Asteraceae</taxon>
        <taxon>Asteroideae</taxon>
        <taxon>Heliantheae alliance</taxon>
        <taxon>Tageteae</taxon>
        <taxon>Tagetes</taxon>
    </lineage>
</organism>